<sequence>MNADIEKERLRPIRRHGCSDIQLYQAVSWIYTVFDMIMSFMIAFLMDDGVKVVYDQFLGIHADSADNSYDGHRLHVLKSYTHRPYRQCCLEGAKLQIERVHDYVIFRLEFKTDLKTYCLVCQAHVMEKSKHCFSCNKCVEVFDHHCIWLNNCIGIKNYNYFFILVVLLVIFKCLRIIQDILLLLNYAFQILALISIILDPPILFVLSYLLGMHLFFKQAINLNQGTKMKKDKEKLKVQQQQQLPKMNESAGYGQLLSTSKRFDLKSSLSNKTDSKVPQQNFFPKPLPLQALKNPNLSGPQVTQLQSIFTNKPTTPNNNEQLRKEYEEVDGRQIFNKVIAEDSEPQQNSDSRDEENENDRDHEIDNEIEIEIQNQNQQSEKEQN</sequence>
<dbReference type="InterPro" id="IPR039859">
    <property type="entry name" value="PFA4/ZDH16/20/ERF2-like"/>
</dbReference>
<dbReference type="eggNOG" id="KOG1311">
    <property type="taxonomic scope" value="Eukaryota"/>
</dbReference>
<evidence type="ECO:0000313" key="11">
    <source>
        <dbReference type="Proteomes" id="UP000000600"/>
    </source>
</evidence>
<keyword evidence="11" id="KW-1185">Reference proteome</keyword>
<dbReference type="RefSeq" id="XP_001450209.1">
    <property type="nucleotide sequence ID" value="XM_001450172.1"/>
</dbReference>
<accession>A0DIE5</accession>
<gene>
    <name evidence="10" type="ORF">GSPATT00017184001</name>
</gene>
<feature type="transmembrane region" description="Helical" evidence="7">
    <location>
        <begin position="21"/>
        <end position="46"/>
    </location>
</feature>
<keyword evidence="2 7" id="KW-0808">Transferase</keyword>
<evidence type="ECO:0000256" key="1">
    <source>
        <dbReference type="ARBA" id="ARBA00004141"/>
    </source>
</evidence>
<evidence type="ECO:0000313" key="10">
    <source>
        <dbReference type="EMBL" id="CAK82812.1"/>
    </source>
</evidence>
<comment type="subcellular location">
    <subcellularLocation>
        <location evidence="1">Membrane</location>
        <topology evidence="1">Multi-pass membrane protein</topology>
    </subcellularLocation>
</comment>
<dbReference type="HOGENOM" id="CLU_048514_0_0_1"/>
<evidence type="ECO:0000256" key="5">
    <source>
        <dbReference type="ARBA" id="ARBA00023136"/>
    </source>
</evidence>
<evidence type="ECO:0000256" key="4">
    <source>
        <dbReference type="ARBA" id="ARBA00022989"/>
    </source>
</evidence>
<dbReference type="OMA" id="MIAFLMD"/>
<dbReference type="GO" id="GO:0019706">
    <property type="term" value="F:protein-cysteine S-palmitoyltransferase activity"/>
    <property type="evidence" value="ECO:0000318"/>
    <property type="project" value="GO_Central"/>
</dbReference>
<comment type="domain">
    <text evidence="7">The DHHC domain is required for palmitoyltransferase activity.</text>
</comment>
<feature type="region of interest" description="Disordered" evidence="8">
    <location>
        <begin position="337"/>
        <end position="383"/>
    </location>
</feature>
<evidence type="ECO:0000256" key="3">
    <source>
        <dbReference type="ARBA" id="ARBA00022692"/>
    </source>
</evidence>
<comment type="catalytic activity">
    <reaction evidence="7">
        <text>L-cysteinyl-[protein] + hexadecanoyl-CoA = S-hexadecanoyl-L-cysteinyl-[protein] + CoA</text>
        <dbReference type="Rhea" id="RHEA:36683"/>
        <dbReference type="Rhea" id="RHEA-COMP:10131"/>
        <dbReference type="Rhea" id="RHEA-COMP:11032"/>
        <dbReference type="ChEBI" id="CHEBI:29950"/>
        <dbReference type="ChEBI" id="CHEBI:57287"/>
        <dbReference type="ChEBI" id="CHEBI:57379"/>
        <dbReference type="ChEBI" id="CHEBI:74151"/>
        <dbReference type="EC" id="2.3.1.225"/>
    </reaction>
</comment>
<name>A0DIE5_PARTE</name>
<reference evidence="10 11" key="1">
    <citation type="journal article" date="2006" name="Nature">
        <title>Global trends of whole-genome duplications revealed by the ciliate Paramecium tetraurelia.</title>
        <authorList>
            <consortium name="Genoscope"/>
            <person name="Aury J.-M."/>
            <person name="Jaillon O."/>
            <person name="Duret L."/>
            <person name="Noel B."/>
            <person name="Jubin C."/>
            <person name="Porcel B.M."/>
            <person name="Segurens B."/>
            <person name="Daubin V."/>
            <person name="Anthouard V."/>
            <person name="Aiach N."/>
            <person name="Arnaiz O."/>
            <person name="Billaut A."/>
            <person name="Beisson J."/>
            <person name="Blanc I."/>
            <person name="Bouhouche K."/>
            <person name="Camara F."/>
            <person name="Duharcourt S."/>
            <person name="Guigo R."/>
            <person name="Gogendeau D."/>
            <person name="Katinka M."/>
            <person name="Keller A.-M."/>
            <person name="Kissmehl R."/>
            <person name="Klotz C."/>
            <person name="Koll F."/>
            <person name="Le Moue A."/>
            <person name="Lepere C."/>
            <person name="Malinsky S."/>
            <person name="Nowacki M."/>
            <person name="Nowak J.K."/>
            <person name="Plattner H."/>
            <person name="Poulain J."/>
            <person name="Ruiz F."/>
            <person name="Serrano V."/>
            <person name="Zagulski M."/>
            <person name="Dessen P."/>
            <person name="Betermier M."/>
            <person name="Weissenbach J."/>
            <person name="Scarpelli C."/>
            <person name="Schachter V."/>
            <person name="Sperling L."/>
            <person name="Meyer E."/>
            <person name="Cohen J."/>
            <person name="Wincker P."/>
        </authorList>
    </citation>
    <scope>NUCLEOTIDE SEQUENCE [LARGE SCALE GENOMIC DNA]</scope>
    <source>
        <strain evidence="10 11">Stock d4-2</strain>
    </source>
</reference>
<proteinExistence type="inferred from homology"/>
<evidence type="ECO:0000256" key="8">
    <source>
        <dbReference type="SAM" id="MobiDB-lite"/>
    </source>
</evidence>
<evidence type="ECO:0000256" key="2">
    <source>
        <dbReference type="ARBA" id="ARBA00022679"/>
    </source>
</evidence>
<keyword evidence="4 7" id="KW-1133">Transmembrane helix</keyword>
<protein>
    <recommendedName>
        <fullName evidence="7">Palmitoyltransferase</fullName>
        <ecNumber evidence="7">2.3.1.225</ecNumber>
    </recommendedName>
</protein>
<evidence type="ECO:0000256" key="6">
    <source>
        <dbReference type="ARBA" id="ARBA00023315"/>
    </source>
</evidence>
<dbReference type="Proteomes" id="UP000000600">
    <property type="component" value="Unassembled WGS sequence"/>
</dbReference>
<dbReference type="EC" id="2.3.1.225" evidence="7"/>
<dbReference type="OrthoDB" id="272303at2759"/>
<evidence type="ECO:0000259" key="9">
    <source>
        <dbReference type="Pfam" id="PF01529"/>
    </source>
</evidence>
<dbReference type="GO" id="GO:0005783">
    <property type="term" value="C:endoplasmic reticulum"/>
    <property type="evidence" value="ECO:0000318"/>
    <property type="project" value="GO_Central"/>
</dbReference>
<feature type="transmembrane region" description="Helical" evidence="7">
    <location>
        <begin position="158"/>
        <end position="174"/>
    </location>
</feature>
<comment type="similarity">
    <text evidence="7">Belongs to the DHHC palmitoyltransferase family.</text>
</comment>
<dbReference type="STRING" id="5888.A0DIE5"/>
<keyword evidence="6 7" id="KW-0012">Acyltransferase</keyword>
<dbReference type="GO" id="GO:0005794">
    <property type="term" value="C:Golgi apparatus"/>
    <property type="evidence" value="ECO:0000318"/>
    <property type="project" value="GO_Central"/>
</dbReference>
<evidence type="ECO:0000256" key="7">
    <source>
        <dbReference type="RuleBase" id="RU079119"/>
    </source>
</evidence>
<dbReference type="AlphaFoldDB" id="A0DIE5"/>
<dbReference type="Pfam" id="PF01529">
    <property type="entry name" value="DHHC"/>
    <property type="match status" value="1"/>
</dbReference>
<dbReference type="PROSITE" id="PS50216">
    <property type="entry name" value="DHHC"/>
    <property type="match status" value="1"/>
</dbReference>
<dbReference type="PANTHER" id="PTHR22883:SF203">
    <property type="entry name" value="PALMITOYLTRANSFERASE"/>
    <property type="match status" value="1"/>
</dbReference>
<dbReference type="InterPro" id="IPR001594">
    <property type="entry name" value="Palmitoyltrfase_DHHC"/>
</dbReference>
<keyword evidence="3 7" id="KW-0812">Transmembrane</keyword>
<dbReference type="GO" id="GO:0006612">
    <property type="term" value="P:protein targeting to membrane"/>
    <property type="evidence" value="ECO:0000318"/>
    <property type="project" value="GO_Central"/>
</dbReference>
<keyword evidence="5 7" id="KW-0472">Membrane</keyword>
<feature type="domain" description="Palmitoyltransferase DHHC" evidence="9">
    <location>
        <begin position="112"/>
        <end position="215"/>
    </location>
</feature>
<dbReference type="GO" id="GO:0016020">
    <property type="term" value="C:membrane"/>
    <property type="evidence" value="ECO:0007669"/>
    <property type="project" value="UniProtKB-SubCell"/>
</dbReference>
<dbReference type="GeneID" id="5035994"/>
<dbReference type="KEGG" id="ptm:GSPATT00017184001"/>
<dbReference type="EMBL" id="CT868441">
    <property type="protein sequence ID" value="CAK82812.1"/>
    <property type="molecule type" value="Genomic_DNA"/>
</dbReference>
<organism evidence="10 11">
    <name type="scientific">Paramecium tetraurelia</name>
    <dbReference type="NCBI Taxonomy" id="5888"/>
    <lineage>
        <taxon>Eukaryota</taxon>
        <taxon>Sar</taxon>
        <taxon>Alveolata</taxon>
        <taxon>Ciliophora</taxon>
        <taxon>Intramacronucleata</taxon>
        <taxon>Oligohymenophorea</taxon>
        <taxon>Peniculida</taxon>
        <taxon>Parameciidae</taxon>
        <taxon>Paramecium</taxon>
    </lineage>
</organism>
<dbReference type="InParanoid" id="A0DIE5"/>
<dbReference type="PANTHER" id="PTHR22883">
    <property type="entry name" value="ZINC FINGER DHHC DOMAIN CONTAINING PROTEIN"/>
    <property type="match status" value="1"/>
</dbReference>